<dbReference type="RefSeq" id="WP_162347805.1">
    <property type="nucleotide sequence ID" value="NZ_JAAEAA010000048.1"/>
</dbReference>
<evidence type="ECO:0000313" key="2">
    <source>
        <dbReference type="EMBL" id="NDK57748.1"/>
    </source>
</evidence>
<accession>A0A6B2H6D4</accession>
<evidence type="ECO:0000313" key="3">
    <source>
        <dbReference type="Proteomes" id="UP000478546"/>
    </source>
</evidence>
<feature type="region of interest" description="Disordered" evidence="1">
    <location>
        <begin position="1"/>
        <end position="21"/>
    </location>
</feature>
<proteinExistence type="predicted"/>
<reference evidence="2 3" key="1">
    <citation type="submission" date="2020-01" db="EMBL/GenBank/DDBJ databases">
        <authorList>
            <person name="Kim M.K."/>
        </authorList>
    </citation>
    <scope>NUCLEOTIDE SEQUENCE [LARGE SCALE GENOMIC DNA]</scope>
    <source>
        <strain evidence="2 3">BT213</strain>
    </source>
</reference>
<gene>
    <name evidence="2" type="ORF">GWO68_17645</name>
</gene>
<dbReference type="Proteomes" id="UP000478546">
    <property type="component" value="Unassembled WGS sequence"/>
</dbReference>
<protein>
    <submittedName>
        <fullName evidence="2">Uncharacterized protein</fullName>
    </submittedName>
</protein>
<dbReference type="EMBL" id="JAAEAA010000048">
    <property type="protein sequence ID" value="NDK57748.1"/>
    <property type="molecule type" value="Genomic_DNA"/>
</dbReference>
<name>A0A6B2H6D4_9BACT</name>
<dbReference type="AlphaFoldDB" id="A0A6B2H6D4"/>
<comment type="caution">
    <text evidence="2">The sequence shown here is derived from an EMBL/GenBank/DDBJ whole genome shotgun (WGS) entry which is preliminary data.</text>
</comment>
<sequence length="92" mass="10272">MCTFATRSAGREERKRGRSGAQETCLHFIKLVLRLVSTAKRSKNYFLTRLQKQKQKVYLCTPNAAAGRAGKEAETQGFFSGFLSGLTPEKRG</sequence>
<organism evidence="2 3">
    <name type="scientific">Pontibacter fetidus</name>
    <dbReference type="NCBI Taxonomy" id="2700082"/>
    <lineage>
        <taxon>Bacteria</taxon>
        <taxon>Pseudomonadati</taxon>
        <taxon>Bacteroidota</taxon>
        <taxon>Cytophagia</taxon>
        <taxon>Cytophagales</taxon>
        <taxon>Hymenobacteraceae</taxon>
        <taxon>Pontibacter</taxon>
    </lineage>
</organism>
<evidence type="ECO:0000256" key="1">
    <source>
        <dbReference type="SAM" id="MobiDB-lite"/>
    </source>
</evidence>
<keyword evidence="3" id="KW-1185">Reference proteome</keyword>